<gene>
    <name evidence="4" type="ORF">INT44_001415</name>
</gene>
<proteinExistence type="inferred from homology"/>
<dbReference type="Proteomes" id="UP000612746">
    <property type="component" value="Unassembled WGS sequence"/>
</dbReference>
<dbReference type="Gene3D" id="3.90.25.10">
    <property type="entry name" value="UDP-galactose 4-epimerase, domain 1"/>
    <property type="match status" value="1"/>
</dbReference>
<dbReference type="OrthoDB" id="3358371at2759"/>
<keyword evidence="2" id="KW-0521">NADP</keyword>
<comment type="caution">
    <text evidence="4">The sequence shown here is derived from an EMBL/GenBank/DDBJ whole genome shotgun (WGS) entry which is preliminary data.</text>
</comment>
<organism evidence="4 5">
    <name type="scientific">Umbelopsis vinacea</name>
    <dbReference type="NCBI Taxonomy" id="44442"/>
    <lineage>
        <taxon>Eukaryota</taxon>
        <taxon>Fungi</taxon>
        <taxon>Fungi incertae sedis</taxon>
        <taxon>Mucoromycota</taxon>
        <taxon>Mucoromycotina</taxon>
        <taxon>Umbelopsidomycetes</taxon>
        <taxon>Umbelopsidales</taxon>
        <taxon>Umbelopsidaceae</taxon>
        <taxon>Umbelopsis</taxon>
    </lineage>
</organism>
<protein>
    <recommendedName>
        <fullName evidence="3">NmrA-like domain-containing protein</fullName>
    </recommendedName>
</protein>
<dbReference type="InterPro" id="IPR008030">
    <property type="entry name" value="NmrA-like"/>
</dbReference>
<evidence type="ECO:0000313" key="4">
    <source>
        <dbReference type="EMBL" id="KAG2188660.1"/>
    </source>
</evidence>
<comment type="similarity">
    <text evidence="1">Belongs to the NmrA-type oxidoreductase family.</text>
</comment>
<accession>A0A8H7UMI0</accession>
<evidence type="ECO:0000259" key="3">
    <source>
        <dbReference type="Pfam" id="PF05368"/>
    </source>
</evidence>
<dbReference type="EMBL" id="JAEPRA010000002">
    <property type="protein sequence ID" value="KAG2188660.1"/>
    <property type="molecule type" value="Genomic_DNA"/>
</dbReference>
<feature type="domain" description="NmrA-like" evidence="3">
    <location>
        <begin position="3"/>
        <end position="274"/>
    </location>
</feature>
<keyword evidence="5" id="KW-1185">Reference proteome</keyword>
<sequence>MIKKILITGATGNQGGAVLNALLASTSKKSDTWKIYALTRDVKSASAQKLETKGKGRVELVEGDLNNQEFLDSFMKPEMDLYAVFSVQVPNPAKGGVKAEMQQGIRLADAAKKANVKHFVYTSVGGAERNSGVPHFDSKFTIEEHIRLIKLPYTILRPVFFMDNFTVPGAFSKIVGAFYKHQMSPGRKLQLISVRDIGKFALLALENPNEYLGKEIEIAGDDLTYNEANIIWKKHMSGQDIPSTYSIATTILKYMVKELRTMFGWFEKSGYEADLPKLKEVHPDLWDFDTFLQKHKEE</sequence>
<reference evidence="4" key="1">
    <citation type="submission" date="2020-12" db="EMBL/GenBank/DDBJ databases">
        <title>Metabolic potential, ecology and presence of endohyphal bacteria is reflected in genomic diversity of Mucoromycotina.</title>
        <authorList>
            <person name="Muszewska A."/>
            <person name="Okrasinska A."/>
            <person name="Steczkiewicz K."/>
            <person name="Drgas O."/>
            <person name="Orlowska M."/>
            <person name="Perlinska-Lenart U."/>
            <person name="Aleksandrzak-Piekarczyk T."/>
            <person name="Szatraj K."/>
            <person name="Zielenkiewicz U."/>
            <person name="Pilsyk S."/>
            <person name="Malc E."/>
            <person name="Mieczkowski P."/>
            <person name="Kruszewska J.S."/>
            <person name="Biernat P."/>
            <person name="Pawlowska J."/>
        </authorList>
    </citation>
    <scope>NUCLEOTIDE SEQUENCE</scope>
    <source>
        <strain evidence="4">WA0000051536</strain>
    </source>
</reference>
<dbReference type="Gene3D" id="3.40.50.720">
    <property type="entry name" value="NAD(P)-binding Rossmann-like Domain"/>
    <property type="match status" value="1"/>
</dbReference>
<dbReference type="Pfam" id="PF05368">
    <property type="entry name" value="NmrA"/>
    <property type="match status" value="1"/>
</dbReference>
<dbReference type="PANTHER" id="PTHR42748">
    <property type="entry name" value="NITROGEN METABOLITE REPRESSION PROTEIN NMRA FAMILY MEMBER"/>
    <property type="match status" value="1"/>
</dbReference>
<evidence type="ECO:0000256" key="1">
    <source>
        <dbReference type="ARBA" id="ARBA00006328"/>
    </source>
</evidence>
<evidence type="ECO:0000313" key="5">
    <source>
        <dbReference type="Proteomes" id="UP000612746"/>
    </source>
</evidence>
<dbReference type="InterPro" id="IPR051164">
    <property type="entry name" value="NmrA-like_oxidored"/>
</dbReference>
<dbReference type="CDD" id="cd05251">
    <property type="entry name" value="NmrA_like_SDR_a"/>
    <property type="match status" value="1"/>
</dbReference>
<dbReference type="AlphaFoldDB" id="A0A8H7UMI0"/>
<dbReference type="SUPFAM" id="SSF51735">
    <property type="entry name" value="NAD(P)-binding Rossmann-fold domains"/>
    <property type="match status" value="1"/>
</dbReference>
<dbReference type="InterPro" id="IPR036291">
    <property type="entry name" value="NAD(P)-bd_dom_sf"/>
</dbReference>
<dbReference type="GO" id="GO:0005634">
    <property type="term" value="C:nucleus"/>
    <property type="evidence" value="ECO:0007669"/>
    <property type="project" value="TreeGrafter"/>
</dbReference>
<evidence type="ECO:0000256" key="2">
    <source>
        <dbReference type="ARBA" id="ARBA00022857"/>
    </source>
</evidence>
<dbReference type="PANTHER" id="PTHR42748:SF7">
    <property type="entry name" value="NMRA LIKE REDOX SENSOR 1-RELATED"/>
    <property type="match status" value="1"/>
</dbReference>
<name>A0A8H7UMI0_9FUNG</name>